<feature type="domain" description="DUF6594" evidence="3">
    <location>
        <begin position="82"/>
        <end position="338"/>
    </location>
</feature>
<dbReference type="RefSeq" id="XP_022493226.1">
    <property type="nucleotide sequence ID" value="XM_022626188.1"/>
</dbReference>
<keyword evidence="2" id="KW-1133">Transmembrane helix</keyword>
<dbReference type="EMBL" id="LXJU01000001">
    <property type="protein sequence ID" value="OGE57803.1"/>
    <property type="molecule type" value="Genomic_DNA"/>
</dbReference>
<feature type="compositionally biased region" description="Polar residues" evidence="1">
    <location>
        <begin position="53"/>
        <end position="74"/>
    </location>
</feature>
<feature type="region of interest" description="Disordered" evidence="1">
    <location>
        <begin position="42"/>
        <end position="74"/>
    </location>
</feature>
<name>A0A1F5LXA7_PENAI</name>
<evidence type="ECO:0000256" key="1">
    <source>
        <dbReference type="SAM" id="MobiDB-lite"/>
    </source>
</evidence>
<feature type="transmembrane region" description="Helical" evidence="2">
    <location>
        <begin position="277"/>
        <end position="300"/>
    </location>
</feature>
<accession>A0A1F5LXA7</accession>
<gene>
    <name evidence="4" type="ORF">PENARI_c001G00826</name>
</gene>
<sequence length="338" mass="37982">MLALHHEVESQLIAHYDEHAAIQRRLQHTRVYGARYERKSHIISPGGAETDPEQASSTDLGNDSFPMQEQGTGKKTQQLSDISQFMNQENGLLVFRRFSELSIQNLVHMQTEIAELEHRVKEQSDSAGTIPWGSPRNQLMYTLSEKLEKYHKALLIQSQLRKLKRPQDEFIQILSDWAADSQLLNEADGAFLADQPEIRRDLVALDSGAERKGWAYRVVERVVWRLLVKVSLPFGNDLKRIDDLMSASLQDKKRSGTTVYDHGGTLYTYNDEAIATVVRVVLTILTAALLIIPIIVLYFFRTGANALTVVTVCTVAVAVLIALSTDCRNHEILMAAAA</sequence>
<dbReference type="GeneID" id="34570922"/>
<organism evidence="4 5">
    <name type="scientific">Penicillium arizonense</name>
    <dbReference type="NCBI Taxonomy" id="1835702"/>
    <lineage>
        <taxon>Eukaryota</taxon>
        <taxon>Fungi</taxon>
        <taxon>Dikarya</taxon>
        <taxon>Ascomycota</taxon>
        <taxon>Pezizomycotina</taxon>
        <taxon>Eurotiomycetes</taxon>
        <taxon>Eurotiomycetidae</taxon>
        <taxon>Eurotiales</taxon>
        <taxon>Aspergillaceae</taxon>
        <taxon>Penicillium</taxon>
    </lineage>
</organism>
<dbReference type="Pfam" id="PF20237">
    <property type="entry name" value="DUF6594"/>
    <property type="match status" value="1"/>
</dbReference>
<dbReference type="Proteomes" id="UP000177622">
    <property type="component" value="Unassembled WGS sequence"/>
</dbReference>
<keyword evidence="5" id="KW-1185">Reference proteome</keyword>
<proteinExistence type="predicted"/>
<dbReference type="OrthoDB" id="4491670at2759"/>
<dbReference type="STRING" id="1835702.A0A1F5LXA7"/>
<keyword evidence="2" id="KW-0472">Membrane</keyword>
<evidence type="ECO:0000313" key="5">
    <source>
        <dbReference type="Proteomes" id="UP000177622"/>
    </source>
</evidence>
<protein>
    <recommendedName>
        <fullName evidence="3">DUF6594 domain-containing protein</fullName>
    </recommendedName>
</protein>
<dbReference type="AlphaFoldDB" id="A0A1F5LXA7"/>
<evidence type="ECO:0000256" key="2">
    <source>
        <dbReference type="SAM" id="Phobius"/>
    </source>
</evidence>
<comment type="caution">
    <text evidence="4">The sequence shown here is derived from an EMBL/GenBank/DDBJ whole genome shotgun (WGS) entry which is preliminary data.</text>
</comment>
<evidence type="ECO:0000313" key="4">
    <source>
        <dbReference type="EMBL" id="OGE57803.1"/>
    </source>
</evidence>
<feature type="transmembrane region" description="Helical" evidence="2">
    <location>
        <begin position="306"/>
        <end position="324"/>
    </location>
</feature>
<evidence type="ECO:0000259" key="3">
    <source>
        <dbReference type="Pfam" id="PF20237"/>
    </source>
</evidence>
<dbReference type="PANTHER" id="PTHR34502:SF5">
    <property type="entry name" value="DUF6594 DOMAIN-CONTAINING PROTEIN"/>
    <property type="match status" value="1"/>
</dbReference>
<dbReference type="PANTHER" id="PTHR34502">
    <property type="entry name" value="DUF6594 DOMAIN-CONTAINING PROTEIN-RELATED"/>
    <property type="match status" value="1"/>
</dbReference>
<dbReference type="InterPro" id="IPR046529">
    <property type="entry name" value="DUF6594"/>
</dbReference>
<reference evidence="4 5" key="1">
    <citation type="journal article" date="2016" name="Sci. Rep.">
        <title>Penicillium arizonense, a new, genome sequenced fungal species, reveals a high chemical diversity in secreted metabolites.</title>
        <authorList>
            <person name="Grijseels S."/>
            <person name="Nielsen J.C."/>
            <person name="Randelovic M."/>
            <person name="Nielsen J."/>
            <person name="Nielsen K.F."/>
            <person name="Workman M."/>
            <person name="Frisvad J.C."/>
        </authorList>
    </citation>
    <scope>NUCLEOTIDE SEQUENCE [LARGE SCALE GENOMIC DNA]</scope>
    <source>
        <strain evidence="4 5">CBS 141311</strain>
    </source>
</reference>
<keyword evidence="2" id="KW-0812">Transmembrane</keyword>